<feature type="non-terminal residue" evidence="2">
    <location>
        <position position="69"/>
    </location>
</feature>
<feature type="compositionally biased region" description="Basic and acidic residues" evidence="1">
    <location>
        <begin position="16"/>
        <end position="38"/>
    </location>
</feature>
<feature type="region of interest" description="Disordered" evidence="1">
    <location>
        <begin position="1"/>
        <end position="69"/>
    </location>
</feature>
<accession>A0A6J4TD55</accession>
<name>A0A6J4TD55_9SPHN</name>
<evidence type="ECO:0000313" key="2">
    <source>
        <dbReference type="EMBL" id="CAA9520319.1"/>
    </source>
</evidence>
<evidence type="ECO:0000256" key="1">
    <source>
        <dbReference type="SAM" id="MobiDB-lite"/>
    </source>
</evidence>
<proteinExistence type="predicted"/>
<organism evidence="2">
    <name type="scientific">uncultured Sphingosinicella sp</name>
    <dbReference type="NCBI Taxonomy" id="478748"/>
    <lineage>
        <taxon>Bacteria</taxon>
        <taxon>Pseudomonadati</taxon>
        <taxon>Pseudomonadota</taxon>
        <taxon>Alphaproteobacteria</taxon>
        <taxon>Sphingomonadales</taxon>
        <taxon>Sphingosinicellaceae</taxon>
        <taxon>Sphingosinicella</taxon>
        <taxon>environmental samples</taxon>
    </lineage>
</organism>
<sequence>GSLCARGSRGAGPGARADDPVRRPRDDRGGQSRREQPRCRQRHPFLPLAPDRARDRAAQRAARRRHRSL</sequence>
<dbReference type="EMBL" id="CADCWD010000009">
    <property type="protein sequence ID" value="CAA9520319.1"/>
    <property type="molecule type" value="Genomic_DNA"/>
</dbReference>
<dbReference type="AlphaFoldDB" id="A0A6J4TD55"/>
<gene>
    <name evidence="2" type="ORF">AVDCRST_MAG23-148</name>
</gene>
<feature type="non-terminal residue" evidence="2">
    <location>
        <position position="1"/>
    </location>
</feature>
<reference evidence="2" key="1">
    <citation type="submission" date="2020-02" db="EMBL/GenBank/DDBJ databases">
        <authorList>
            <person name="Meier V. D."/>
        </authorList>
    </citation>
    <scope>NUCLEOTIDE SEQUENCE</scope>
    <source>
        <strain evidence="2">AVDCRST_MAG23</strain>
    </source>
</reference>
<protein>
    <submittedName>
        <fullName evidence="2">Uncharacterized protein</fullName>
    </submittedName>
</protein>